<dbReference type="EMBL" id="OU594944">
    <property type="protein sequence ID" value="CAG9287626.1"/>
    <property type="molecule type" value="Genomic_DNA"/>
</dbReference>
<organism evidence="1">
    <name type="scientific">Phaeodactylum tricornutum</name>
    <name type="common">Diatom</name>
    <dbReference type="NCBI Taxonomy" id="2850"/>
    <lineage>
        <taxon>Eukaryota</taxon>
        <taxon>Sar</taxon>
        <taxon>Stramenopiles</taxon>
        <taxon>Ochrophyta</taxon>
        <taxon>Bacillariophyta</taxon>
        <taxon>Bacillariophyceae</taxon>
        <taxon>Bacillariophycidae</taxon>
        <taxon>Naviculales</taxon>
        <taxon>Phaeodactylaceae</taxon>
        <taxon>Phaeodactylum</taxon>
    </lineage>
</organism>
<sequence>MTFSIPATPIDADAGAPLMKSEAHTPLYDLACMLSIGASVAQGFIILLGGSGLPLDDNGATSSPDMSDSDYNLGFHVLTEGNVVDACFGVDTTSSIGVLDLYSPRNRAKDQAKIVKCILAEAGNSSDAVQRKAVDSYRNAFRVCVRFHEKVAQLNFLTYCFKYHQIMYEANVNVQELFVELQEAIDSAI</sequence>
<evidence type="ECO:0000313" key="1">
    <source>
        <dbReference type="EMBL" id="CAG9287626.1"/>
    </source>
</evidence>
<dbReference type="Proteomes" id="UP000836788">
    <property type="component" value="Chromosome 3"/>
</dbReference>
<dbReference type="AlphaFoldDB" id="A0A8J9TSJ6"/>
<gene>
    <name evidence="1" type="ORF">PTTT1_LOCUS36087</name>
</gene>
<proteinExistence type="predicted"/>
<name>A0A8J9TSJ6_PHATR</name>
<reference evidence="1" key="1">
    <citation type="submission" date="2022-02" db="EMBL/GenBank/DDBJ databases">
        <authorList>
            <person name="Giguere J D."/>
        </authorList>
    </citation>
    <scope>NUCLEOTIDE SEQUENCE</scope>
    <source>
        <strain evidence="1">CCAP 1055/1</strain>
    </source>
</reference>
<protein>
    <submittedName>
        <fullName evidence="1">Uncharacterized protein</fullName>
    </submittedName>
</protein>
<accession>A0A8J9TSJ6</accession>